<comment type="caution">
    <text evidence="1">The sequence shown here is derived from an EMBL/GenBank/DDBJ whole genome shotgun (WGS) entry which is preliminary data.</text>
</comment>
<sequence length="67" mass="7435">MSFHLRFISEFYAEVPEVPGFFVLDALSAGLFVQNKKTADRAVDSLGLPGTRQLSIWACPARASSMW</sequence>
<dbReference type="Proteomes" id="UP000196475">
    <property type="component" value="Unassembled WGS sequence"/>
</dbReference>
<reference evidence="2" key="1">
    <citation type="submission" date="2016-06" db="EMBL/GenBank/DDBJ databases">
        <authorList>
            <person name="Nascimento L."/>
            <person name="Pereira R.V."/>
            <person name="Martins L.F."/>
            <person name="Quaggio R.B."/>
            <person name="Silva A.M."/>
            <person name="Setubal J.C."/>
        </authorList>
    </citation>
    <scope>NUCLEOTIDE SEQUENCE [LARGE SCALE GENOMIC DNA]</scope>
</reference>
<evidence type="ECO:0000313" key="2">
    <source>
        <dbReference type="Proteomes" id="UP000196475"/>
    </source>
</evidence>
<proteinExistence type="predicted"/>
<gene>
    <name evidence="1" type="ORF">BAA01_13325</name>
</gene>
<evidence type="ECO:0000313" key="1">
    <source>
        <dbReference type="EMBL" id="OUM89030.1"/>
    </source>
</evidence>
<dbReference type="AlphaFoldDB" id="A0A1Y3PNX3"/>
<accession>A0A1Y3PNX3</accession>
<organism evidence="1 2">
    <name type="scientific">Bacillus thermozeamaize</name>
    <dbReference type="NCBI Taxonomy" id="230954"/>
    <lineage>
        <taxon>Bacteria</taxon>
        <taxon>Bacillati</taxon>
        <taxon>Bacillota</taxon>
        <taxon>Bacilli</taxon>
        <taxon>Bacillales</taxon>
        <taxon>Bacillaceae</taxon>
        <taxon>Bacillus</taxon>
    </lineage>
</organism>
<dbReference type="EMBL" id="LZRT01000053">
    <property type="protein sequence ID" value="OUM89030.1"/>
    <property type="molecule type" value="Genomic_DNA"/>
</dbReference>
<name>A0A1Y3PNX3_9BACI</name>
<protein>
    <submittedName>
        <fullName evidence="1">Uncharacterized protein</fullName>
    </submittedName>
</protein>